<organism evidence="1 2">
    <name type="scientific">Octadecabacter ascidiaceicola</name>
    <dbReference type="NCBI Taxonomy" id="1655543"/>
    <lineage>
        <taxon>Bacteria</taxon>
        <taxon>Pseudomonadati</taxon>
        <taxon>Pseudomonadota</taxon>
        <taxon>Alphaproteobacteria</taxon>
        <taxon>Rhodobacterales</taxon>
        <taxon>Roseobacteraceae</taxon>
        <taxon>Octadecabacter</taxon>
    </lineage>
</organism>
<dbReference type="InterPro" id="IPR011049">
    <property type="entry name" value="Serralysin-like_metalloprot_C"/>
</dbReference>
<dbReference type="InterPro" id="IPR001343">
    <property type="entry name" value="Hemolysn_Ca-bd"/>
</dbReference>
<protein>
    <submittedName>
        <fullName evidence="1">Leukotoxin</fullName>
    </submittedName>
</protein>
<gene>
    <name evidence="1" type="primary">lktA</name>
    <name evidence="1" type="ORF">OCA8868_00475</name>
</gene>
<proteinExistence type="predicted"/>
<sequence>MSYELAMLTNWLMVGAGLLASDTFSGLFDDLFKGDDAAKAVQEEEITPLGDNLGLGDGNDTYVGTDEGDFVLGQAGDDEIDGGAGDDTLEGTTGDDILTGGAGVRIWFPVVMEMMFWQAIVRIVTPIGRAAMLSSWMVVKATTSCSFQAKTLRRVALGRIHSA</sequence>
<name>A0A238JN77_9RHOB</name>
<dbReference type="RefSeq" id="WP_093994933.1">
    <property type="nucleotide sequence ID" value="NZ_FXYD01000001.1"/>
</dbReference>
<dbReference type="Proteomes" id="UP000203464">
    <property type="component" value="Unassembled WGS sequence"/>
</dbReference>
<dbReference type="PRINTS" id="PR00313">
    <property type="entry name" value="CABNDNGRPT"/>
</dbReference>
<dbReference type="Gene3D" id="2.150.10.10">
    <property type="entry name" value="Serralysin-like metalloprotease, C-terminal"/>
    <property type="match status" value="1"/>
</dbReference>
<keyword evidence="2" id="KW-1185">Reference proteome</keyword>
<evidence type="ECO:0000313" key="2">
    <source>
        <dbReference type="Proteomes" id="UP000203464"/>
    </source>
</evidence>
<accession>A0A238JN77</accession>
<dbReference type="AlphaFoldDB" id="A0A238JN77"/>
<reference evidence="2" key="1">
    <citation type="submission" date="2017-05" db="EMBL/GenBank/DDBJ databases">
        <authorList>
            <person name="Rodrigo-Torres L."/>
            <person name="Arahal R. D."/>
            <person name="Lucena T."/>
        </authorList>
    </citation>
    <scope>NUCLEOTIDE SEQUENCE [LARGE SCALE GENOMIC DNA]</scope>
    <source>
        <strain evidence="2">CECT 8868</strain>
    </source>
</reference>
<dbReference type="Pfam" id="PF00353">
    <property type="entry name" value="HemolysinCabind"/>
    <property type="match status" value="1"/>
</dbReference>
<evidence type="ECO:0000313" key="1">
    <source>
        <dbReference type="EMBL" id="SMX31664.1"/>
    </source>
</evidence>
<dbReference type="SUPFAM" id="SSF51120">
    <property type="entry name" value="beta-Roll"/>
    <property type="match status" value="1"/>
</dbReference>
<dbReference type="EMBL" id="FXYD01000001">
    <property type="protein sequence ID" value="SMX31664.1"/>
    <property type="molecule type" value="Genomic_DNA"/>
</dbReference>
<dbReference type="GO" id="GO:0005509">
    <property type="term" value="F:calcium ion binding"/>
    <property type="evidence" value="ECO:0007669"/>
    <property type="project" value="InterPro"/>
</dbReference>